<dbReference type="RefSeq" id="WP_168882743.1">
    <property type="nucleotide sequence ID" value="NZ_JABAIL010000003.1"/>
</dbReference>
<evidence type="ECO:0000256" key="1">
    <source>
        <dbReference type="ARBA" id="ARBA00004442"/>
    </source>
</evidence>
<comment type="subcellular location">
    <subcellularLocation>
        <location evidence="1">Cell outer membrane</location>
    </subcellularLocation>
</comment>
<dbReference type="SUPFAM" id="SSF48452">
    <property type="entry name" value="TPR-like"/>
    <property type="match status" value="1"/>
</dbReference>
<keyword evidence="5" id="KW-0998">Cell outer membrane</keyword>
<dbReference type="EMBL" id="JABAIL010000003">
    <property type="protein sequence ID" value="NLR92038.1"/>
    <property type="molecule type" value="Genomic_DNA"/>
</dbReference>
<gene>
    <name evidence="8" type="ORF">HGP29_12505</name>
</gene>
<dbReference type="Pfam" id="PF14322">
    <property type="entry name" value="SusD-like_3"/>
    <property type="match status" value="1"/>
</dbReference>
<comment type="similarity">
    <text evidence="2">Belongs to the SusD family.</text>
</comment>
<organism evidence="8 9">
    <name type="scientific">Flammeovirga agarivorans</name>
    <dbReference type="NCBI Taxonomy" id="2726742"/>
    <lineage>
        <taxon>Bacteria</taxon>
        <taxon>Pseudomonadati</taxon>
        <taxon>Bacteroidota</taxon>
        <taxon>Cytophagia</taxon>
        <taxon>Cytophagales</taxon>
        <taxon>Flammeovirgaceae</taxon>
        <taxon>Flammeovirga</taxon>
    </lineage>
</organism>
<feature type="domain" description="SusD-like N-terminal" evidence="7">
    <location>
        <begin position="21"/>
        <end position="232"/>
    </location>
</feature>
<dbReference type="PROSITE" id="PS51257">
    <property type="entry name" value="PROKAR_LIPOPROTEIN"/>
    <property type="match status" value="1"/>
</dbReference>
<name>A0A7X8SKR0_9BACT</name>
<dbReference type="Gene3D" id="1.25.40.390">
    <property type="match status" value="1"/>
</dbReference>
<evidence type="ECO:0000259" key="7">
    <source>
        <dbReference type="Pfam" id="PF14322"/>
    </source>
</evidence>
<dbReference type="InterPro" id="IPR012944">
    <property type="entry name" value="SusD_RagB_dom"/>
</dbReference>
<evidence type="ECO:0000313" key="8">
    <source>
        <dbReference type="EMBL" id="NLR92038.1"/>
    </source>
</evidence>
<evidence type="ECO:0000256" key="2">
    <source>
        <dbReference type="ARBA" id="ARBA00006275"/>
    </source>
</evidence>
<comment type="caution">
    <text evidence="8">The sequence shown here is derived from an EMBL/GenBank/DDBJ whole genome shotgun (WGS) entry which is preliminary data.</text>
</comment>
<evidence type="ECO:0000313" key="9">
    <source>
        <dbReference type="Proteomes" id="UP000585050"/>
    </source>
</evidence>
<evidence type="ECO:0000256" key="4">
    <source>
        <dbReference type="ARBA" id="ARBA00023136"/>
    </source>
</evidence>
<evidence type="ECO:0000256" key="5">
    <source>
        <dbReference type="ARBA" id="ARBA00023237"/>
    </source>
</evidence>
<dbReference type="GO" id="GO:0009279">
    <property type="term" value="C:cell outer membrane"/>
    <property type="evidence" value="ECO:0007669"/>
    <property type="project" value="UniProtKB-SubCell"/>
</dbReference>
<proteinExistence type="inferred from homology"/>
<feature type="domain" description="RagB/SusD" evidence="6">
    <location>
        <begin position="340"/>
        <end position="492"/>
    </location>
</feature>
<evidence type="ECO:0000256" key="3">
    <source>
        <dbReference type="ARBA" id="ARBA00022729"/>
    </source>
</evidence>
<dbReference type="InterPro" id="IPR033985">
    <property type="entry name" value="SusD-like_N"/>
</dbReference>
<dbReference type="Proteomes" id="UP000585050">
    <property type="component" value="Unassembled WGS sequence"/>
</dbReference>
<keyword evidence="4" id="KW-0472">Membrane</keyword>
<dbReference type="CDD" id="cd08977">
    <property type="entry name" value="SusD"/>
    <property type="match status" value="1"/>
</dbReference>
<reference evidence="8 9" key="1">
    <citation type="submission" date="2020-04" db="EMBL/GenBank/DDBJ databases">
        <title>Flammeovirga sp. SR4, a novel species isolated from seawater.</title>
        <authorList>
            <person name="Wang X."/>
        </authorList>
    </citation>
    <scope>NUCLEOTIDE SEQUENCE [LARGE SCALE GENOMIC DNA]</scope>
    <source>
        <strain evidence="8 9">SR4</strain>
    </source>
</reference>
<keyword evidence="3" id="KW-0732">Signal</keyword>
<dbReference type="AlphaFoldDB" id="A0A7X8SKR0"/>
<dbReference type="Pfam" id="PF07980">
    <property type="entry name" value="SusD_RagB"/>
    <property type="match status" value="1"/>
</dbReference>
<protein>
    <submittedName>
        <fullName evidence="8">RagB/SusD family nutrient uptake outer membrane protein</fullName>
    </submittedName>
</protein>
<accession>A0A7X8SKR0</accession>
<evidence type="ECO:0000259" key="6">
    <source>
        <dbReference type="Pfam" id="PF07980"/>
    </source>
</evidence>
<dbReference type="InterPro" id="IPR011990">
    <property type="entry name" value="TPR-like_helical_dom_sf"/>
</dbReference>
<keyword evidence="9" id="KW-1185">Reference proteome</keyword>
<sequence length="493" mass="55164">MKYKNIIAGAIITLGTMSCDKFLDLQPISEETSDNAYGKASQMESALVGAYETFQSSEYYVWDHVVFSDVRSDNAYAGGDNPEVFEADLLTITPINSRVFRNWSEIYNGILKANTVIEKIELIEDPALSEVRKDQIKGEALFLRAYHYFTLVKLHGGVPLILSPTKSTDPNDVRVPRNTVDEVYAQIVTDLNLSASLLPDYYTDENGNDLGGSTNKARATAGAANALLAKVYAQHKEWDNALEAIQKVENSTAGYMLLSDYNHLFDGEHYNNDESILEVQYLGTDEGNFGPQLLLPPSISGDTWRKFVTPSQNLIAAYDTEGDNVRKGASVLFESVDWVDEYWGNATGSTIPFSYKWKKAMGWASTDRPYLLRFGDIVLLKAEALNEIGNTSLAIVEINKIRARVNLANLSGLSQEELREKILNERRLELAQEGHRWDDLVRQNKAVSTMNNLVEIDLRTGRAVNYDMTDAKILLPIPQQELDRNPALDQNPL</sequence>